<dbReference type="PANTHER" id="PTHR12801:SF45">
    <property type="entry name" value="RNA EXONUCLEASE 4"/>
    <property type="match status" value="1"/>
</dbReference>
<evidence type="ECO:0000256" key="10">
    <source>
        <dbReference type="SAM" id="MobiDB-lite"/>
    </source>
</evidence>
<evidence type="ECO:0000256" key="8">
    <source>
        <dbReference type="ARBA" id="ARBA00023242"/>
    </source>
</evidence>
<feature type="compositionally biased region" description="Polar residues" evidence="10">
    <location>
        <begin position="16"/>
        <end position="30"/>
    </location>
</feature>
<sequence>MAKSGNKAKKSPAIAPSSNWKKLLPTITSKNEAKKRKTNEFEISPNYKGNKKRKLEELKALKKETKKEAEIPKKDDLWFGDDIEEEVLKNVYGNKTKKTISKEILVEKMNTADSKLGKFVAIDCEMVGVGPGGLDSALARVSIVNFNGAVLLDAYVKPLEKVTDYRTHVSGIQPKHLESDEAITFKEAQEKVATIIKNRILVGHAVYNDLKVLMLSHPTLLIRDTSRYKPFRKLAKGRSPGLKMLVKEVLGISIQAGSHSSVEDARFTIELYKNVKTEWEKSFGARSGLIMKKLKEKEEKSRNKKKVTVQKEATIIEEYSESEEESDSDSGSD</sequence>
<dbReference type="InterPro" id="IPR013520">
    <property type="entry name" value="Ribonucl_H"/>
</dbReference>
<dbReference type="Proteomes" id="UP000716291">
    <property type="component" value="Unassembled WGS sequence"/>
</dbReference>
<comment type="similarity">
    <text evidence="2">Belongs to the REXO4 family.</text>
</comment>
<proteinExistence type="inferred from homology"/>
<keyword evidence="4" id="KW-0698">rRNA processing</keyword>
<evidence type="ECO:0000256" key="3">
    <source>
        <dbReference type="ARBA" id="ARBA00016937"/>
    </source>
</evidence>
<dbReference type="GO" id="GO:0005634">
    <property type="term" value="C:nucleus"/>
    <property type="evidence" value="ECO:0007669"/>
    <property type="project" value="UniProtKB-SubCell"/>
</dbReference>
<feature type="compositionally biased region" description="Basic residues" evidence="10">
    <location>
        <begin position="1"/>
        <end position="10"/>
    </location>
</feature>
<evidence type="ECO:0000256" key="1">
    <source>
        <dbReference type="ARBA" id="ARBA00004123"/>
    </source>
</evidence>
<evidence type="ECO:0000256" key="6">
    <source>
        <dbReference type="ARBA" id="ARBA00022801"/>
    </source>
</evidence>
<protein>
    <recommendedName>
        <fullName evidence="3">RNA exonuclease 4</fullName>
    </recommendedName>
</protein>
<dbReference type="FunFam" id="3.30.420.10:FF:000007">
    <property type="entry name" value="Interferon-stimulated exonuclease gene 20"/>
    <property type="match status" value="1"/>
</dbReference>
<dbReference type="AlphaFoldDB" id="A0A9P7BY22"/>
<evidence type="ECO:0000256" key="5">
    <source>
        <dbReference type="ARBA" id="ARBA00022722"/>
    </source>
</evidence>
<dbReference type="SMART" id="SM00479">
    <property type="entry name" value="EXOIII"/>
    <property type="match status" value="1"/>
</dbReference>
<evidence type="ECO:0000313" key="12">
    <source>
        <dbReference type="EMBL" id="KAG1315474.1"/>
    </source>
</evidence>
<dbReference type="InterPro" id="IPR012337">
    <property type="entry name" value="RNaseH-like_sf"/>
</dbReference>
<dbReference type="EMBL" id="JAANQT010000041">
    <property type="protein sequence ID" value="KAG1315474.1"/>
    <property type="molecule type" value="Genomic_DNA"/>
</dbReference>
<feature type="region of interest" description="Disordered" evidence="10">
    <location>
        <begin position="1"/>
        <end position="46"/>
    </location>
</feature>
<feature type="domain" description="Exonuclease" evidence="11">
    <location>
        <begin position="118"/>
        <end position="281"/>
    </location>
</feature>
<keyword evidence="7" id="KW-0269">Exonuclease</keyword>
<dbReference type="GO" id="GO:0003676">
    <property type="term" value="F:nucleic acid binding"/>
    <property type="evidence" value="ECO:0007669"/>
    <property type="project" value="InterPro"/>
</dbReference>
<dbReference type="Pfam" id="PF00929">
    <property type="entry name" value="RNase_T"/>
    <property type="match status" value="1"/>
</dbReference>
<evidence type="ECO:0000259" key="11">
    <source>
        <dbReference type="SMART" id="SM00479"/>
    </source>
</evidence>
<dbReference type="Gene3D" id="3.30.420.10">
    <property type="entry name" value="Ribonuclease H-like superfamily/Ribonuclease H"/>
    <property type="match status" value="1"/>
</dbReference>
<gene>
    <name evidence="12" type="ORF">G6F64_000658</name>
</gene>
<name>A0A9P7BY22_RHIOR</name>
<keyword evidence="8" id="KW-0539">Nucleus</keyword>
<keyword evidence="5" id="KW-0540">Nuclease</keyword>
<evidence type="ECO:0000313" key="13">
    <source>
        <dbReference type="Proteomes" id="UP000716291"/>
    </source>
</evidence>
<reference evidence="12" key="1">
    <citation type="journal article" date="2020" name="Microb. Genom.">
        <title>Genetic diversity of clinical and environmental Mucorales isolates obtained from an investigation of mucormycosis cases among solid organ transplant recipients.</title>
        <authorList>
            <person name="Nguyen M.H."/>
            <person name="Kaul D."/>
            <person name="Muto C."/>
            <person name="Cheng S.J."/>
            <person name="Richter R.A."/>
            <person name="Bruno V.M."/>
            <person name="Liu G."/>
            <person name="Beyhan S."/>
            <person name="Sundermann A.J."/>
            <person name="Mounaud S."/>
            <person name="Pasculle A.W."/>
            <person name="Nierman W.C."/>
            <person name="Driscoll E."/>
            <person name="Cumbie R."/>
            <person name="Clancy C.J."/>
            <person name="Dupont C.L."/>
        </authorList>
    </citation>
    <scope>NUCLEOTIDE SEQUENCE</scope>
    <source>
        <strain evidence="12">GL11</strain>
    </source>
</reference>
<dbReference type="PANTHER" id="PTHR12801">
    <property type="entry name" value="RNA EXONUCLEASE REXO1 / RECO3 FAMILY MEMBER-RELATED"/>
    <property type="match status" value="1"/>
</dbReference>
<keyword evidence="6" id="KW-0378">Hydrolase</keyword>
<comment type="caution">
    <text evidence="12">The sequence shown here is derived from an EMBL/GenBank/DDBJ whole genome shotgun (WGS) entry which is preliminary data.</text>
</comment>
<dbReference type="SUPFAM" id="SSF53098">
    <property type="entry name" value="Ribonuclease H-like"/>
    <property type="match status" value="1"/>
</dbReference>
<evidence type="ECO:0000256" key="9">
    <source>
        <dbReference type="ARBA" id="ARBA00025599"/>
    </source>
</evidence>
<keyword evidence="13" id="KW-1185">Reference proteome</keyword>
<dbReference type="GO" id="GO:0008408">
    <property type="term" value="F:3'-5' exonuclease activity"/>
    <property type="evidence" value="ECO:0007669"/>
    <property type="project" value="InterPro"/>
</dbReference>
<dbReference type="InterPro" id="IPR036397">
    <property type="entry name" value="RNaseH_sf"/>
</dbReference>
<dbReference type="GO" id="GO:0006364">
    <property type="term" value="P:rRNA processing"/>
    <property type="evidence" value="ECO:0007669"/>
    <property type="project" value="UniProtKB-KW"/>
</dbReference>
<evidence type="ECO:0000256" key="7">
    <source>
        <dbReference type="ARBA" id="ARBA00022839"/>
    </source>
</evidence>
<comment type="subcellular location">
    <subcellularLocation>
        <location evidence="1">Nucleus</location>
    </subcellularLocation>
</comment>
<accession>A0A9P7BY22</accession>
<evidence type="ECO:0000256" key="2">
    <source>
        <dbReference type="ARBA" id="ARBA00010489"/>
    </source>
</evidence>
<dbReference type="OrthoDB" id="8191639at2759"/>
<evidence type="ECO:0000256" key="4">
    <source>
        <dbReference type="ARBA" id="ARBA00022552"/>
    </source>
</evidence>
<organism evidence="12 13">
    <name type="scientific">Rhizopus oryzae</name>
    <name type="common">Mucormycosis agent</name>
    <name type="synonym">Rhizopus arrhizus var. delemar</name>
    <dbReference type="NCBI Taxonomy" id="64495"/>
    <lineage>
        <taxon>Eukaryota</taxon>
        <taxon>Fungi</taxon>
        <taxon>Fungi incertae sedis</taxon>
        <taxon>Mucoromycota</taxon>
        <taxon>Mucoromycotina</taxon>
        <taxon>Mucoromycetes</taxon>
        <taxon>Mucorales</taxon>
        <taxon>Mucorineae</taxon>
        <taxon>Rhizopodaceae</taxon>
        <taxon>Rhizopus</taxon>
    </lineage>
</organism>
<comment type="function">
    <text evidence="9">Exoribonuclease involved in ribosome biosynthesis. Involved in the processing of ITS1, the internal transcribed spacer localized between the 18S and 5.8S rRNAs.</text>
</comment>
<dbReference type="CDD" id="cd06144">
    <property type="entry name" value="REX4_like"/>
    <property type="match status" value="1"/>
</dbReference>
<dbReference type="InterPro" id="IPR037431">
    <property type="entry name" value="REX4_DEDDh_dom"/>
</dbReference>
<dbReference type="InterPro" id="IPR047021">
    <property type="entry name" value="REXO1/3/4-like"/>
</dbReference>